<comment type="function">
    <text evidence="2">Colicins are polypeptide toxins produced by and active against E.coli and closely related bacteria.</text>
</comment>
<dbReference type="SUPFAM" id="SSF56837">
    <property type="entry name" value="Colicin"/>
    <property type="match status" value="1"/>
</dbReference>
<evidence type="ECO:0000256" key="11">
    <source>
        <dbReference type="SAM" id="Coils"/>
    </source>
</evidence>
<evidence type="ECO:0000256" key="4">
    <source>
        <dbReference type="ARBA" id="ARBA00007595"/>
    </source>
</evidence>
<dbReference type="GO" id="GO:0140911">
    <property type="term" value="F:pore-forming activity"/>
    <property type="evidence" value="ECO:0007669"/>
    <property type="project" value="InterPro"/>
</dbReference>
<evidence type="ECO:0000256" key="1">
    <source>
        <dbReference type="ARBA" id="ARBA00002178"/>
    </source>
</evidence>
<dbReference type="InterPro" id="IPR038283">
    <property type="entry name" value="Channel_colicin_C_sf"/>
</dbReference>
<feature type="transmembrane region" description="Helical" evidence="13">
    <location>
        <begin position="456"/>
        <end position="489"/>
    </location>
</feature>
<comment type="function">
    <text evidence="1">This colicin is a channel-forming colicin. This class of transmembrane toxins depolarize the cytoplasmic membrane, leading to dissipation of cellular energy.</text>
</comment>
<proteinExistence type="inferred from homology"/>
<evidence type="ECO:0000256" key="8">
    <source>
        <dbReference type="ARBA" id="ARBA00023022"/>
    </source>
</evidence>
<evidence type="ECO:0000256" key="9">
    <source>
        <dbReference type="ARBA" id="ARBA00023048"/>
    </source>
</evidence>
<comment type="subcellular location">
    <subcellularLocation>
        <location evidence="3">Membrane</location>
    </subcellularLocation>
</comment>
<comment type="similarity">
    <text evidence="4">Belongs to the channel forming colicin family.</text>
</comment>
<feature type="compositionally biased region" description="Gly residues" evidence="12">
    <location>
        <begin position="19"/>
        <end position="31"/>
    </location>
</feature>
<name>A0A0H5M947_YERIN</name>
<evidence type="ECO:0000313" key="16">
    <source>
        <dbReference type="Proteomes" id="UP000043316"/>
    </source>
</evidence>
<keyword evidence="6 13" id="KW-0812">Transmembrane</keyword>
<evidence type="ECO:0000256" key="3">
    <source>
        <dbReference type="ARBA" id="ARBA00004370"/>
    </source>
</evidence>
<dbReference type="GO" id="GO:0016020">
    <property type="term" value="C:membrane"/>
    <property type="evidence" value="ECO:0007669"/>
    <property type="project" value="UniProtKB-SubCell"/>
</dbReference>
<evidence type="ECO:0000256" key="5">
    <source>
        <dbReference type="ARBA" id="ARBA00022529"/>
    </source>
</evidence>
<feature type="domain" description="Channel forming colicins" evidence="14">
    <location>
        <begin position="438"/>
        <end position="449"/>
    </location>
</feature>
<keyword evidence="10 13" id="KW-0472">Membrane</keyword>
<feature type="coiled-coil region" evidence="11">
    <location>
        <begin position="144"/>
        <end position="228"/>
    </location>
</feature>
<dbReference type="Proteomes" id="UP000043316">
    <property type="component" value="Unassembled WGS sequence"/>
</dbReference>
<evidence type="ECO:0000256" key="10">
    <source>
        <dbReference type="ARBA" id="ARBA00023136"/>
    </source>
</evidence>
<evidence type="ECO:0000313" key="15">
    <source>
        <dbReference type="EMBL" id="CRY53586.1"/>
    </source>
</evidence>
<keyword evidence="7 13" id="KW-1133">Transmembrane helix</keyword>
<evidence type="ECO:0000256" key="6">
    <source>
        <dbReference type="ARBA" id="ARBA00022692"/>
    </source>
</evidence>
<reference evidence="16" key="1">
    <citation type="submission" date="2015-03" db="EMBL/GenBank/DDBJ databases">
        <authorList>
            <consortium name="Pathogen Informatics"/>
        </authorList>
    </citation>
    <scope>NUCLEOTIDE SEQUENCE [LARGE SCALE GENOMIC DNA]</scope>
    <source>
        <strain evidence="16">R148</strain>
    </source>
</reference>
<keyword evidence="9" id="KW-0078">Bacteriocin</keyword>
<evidence type="ECO:0000256" key="7">
    <source>
        <dbReference type="ARBA" id="ARBA00022989"/>
    </source>
</evidence>
<accession>A0A0H5M947</accession>
<keyword evidence="11" id="KW-0175">Coiled coil</keyword>
<evidence type="ECO:0000256" key="2">
    <source>
        <dbReference type="ARBA" id="ARBA00003197"/>
    </source>
</evidence>
<keyword evidence="5" id="KW-0929">Antimicrobial</keyword>
<feature type="compositionally biased region" description="Basic and acidic residues" evidence="12">
    <location>
        <begin position="264"/>
        <end position="279"/>
    </location>
</feature>
<dbReference type="PRINTS" id="PR00280">
    <property type="entry name" value="CHANLCOLICIN"/>
</dbReference>
<dbReference type="EMBL" id="CWJI01000001">
    <property type="protein sequence ID" value="CRY53586.1"/>
    <property type="molecule type" value="Genomic_DNA"/>
</dbReference>
<dbReference type="PROSITE" id="PS00276">
    <property type="entry name" value="CHANNEL_COLICIN"/>
    <property type="match status" value="1"/>
</dbReference>
<dbReference type="RefSeq" id="WP_053008810.1">
    <property type="nucleotide sequence ID" value="NZ_CWJI01000001.1"/>
</dbReference>
<feature type="region of interest" description="Disordered" evidence="12">
    <location>
        <begin position="264"/>
        <end position="289"/>
    </location>
</feature>
<dbReference type="GO" id="GO:0031640">
    <property type="term" value="P:killing of cells of another organism"/>
    <property type="evidence" value="ECO:0007669"/>
    <property type="project" value="UniProtKB-KW"/>
</dbReference>
<protein>
    <submittedName>
        <fullName evidence="15">Colicin-Ia</fullName>
    </submittedName>
</protein>
<feature type="region of interest" description="Disordered" evidence="12">
    <location>
        <begin position="1"/>
        <end position="45"/>
    </location>
</feature>
<feature type="compositionally biased region" description="Polar residues" evidence="12">
    <location>
        <begin position="280"/>
        <end position="289"/>
    </location>
</feature>
<dbReference type="GO" id="GO:0050829">
    <property type="term" value="P:defense response to Gram-negative bacterium"/>
    <property type="evidence" value="ECO:0007669"/>
    <property type="project" value="InterPro"/>
</dbReference>
<gene>
    <name evidence="15" type="primary">cia</name>
    <name evidence="15" type="ORF">ERS008476_00485</name>
</gene>
<sequence length="503" mass="54946">MGKEDSMSVTGHRGSRVSWGGGSGKGNNGGGHKNRNRGPSNPSTTVAYYRDGVPYNAAGEIIITITGGPKLPPGVPSPAPGNYQVPTNGGFVYEVAVNRVNIITGVTVYPVTNNRGYALVNEDKRKNLARTVVDKILAPKRAAAEEARLAAEEAERKIEAAKVQAKWDSAHPIEVAESQVNEVQQRINQVQQNKLAAEQLAAIHDATANSLQNEVSPLLAEARRLRAEFENQAKEGALDPSGHPPAYHRALAINAAAARKKWAADEKQAEANREREKATQARNQANEASQRLNQMRQEKIKAEAHQNAVRQKVAEDIKAKEESDTVKDAVKFTADFYKELTSKYGDNASQIAQELAKAAKGKQIRNVDDALKAFDKYKDVLNKKFSLKDREAIAQALESFDRDLMAKNLAKFSKAFNYVGNTVDIYDVVIELIKAIKTNIWRPFFVKVESMAAGRAAAIITAFAFSIIIGMPIGILGFALIMASVSMLVNDELMEEINKLIGI</sequence>
<dbReference type="AlphaFoldDB" id="A0A0H5M947"/>
<evidence type="ECO:0000256" key="13">
    <source>
        <dbReference type="SAM" id="Phobius"/>
    </source>
</evidence>
<dbReference type="Pfam" id="PF01024">
    <property type="entry name" value="Colicin"/>
    <property type="match status" value="1"/>
</dbReference>
<keyword evidence="8" id="KW-0044">Antibiotic</keyword>
<dbReference type="Gene3D" id="1.10.490.30">
    <property type="entry name" value="Colicin"/>
    <property type="match status" value="1"/>
</dbReference>
<dbReference type="InterPro" id="IPR000293">
    <property type="entry name" value="Channel_colicin_C"/>
</dbReference>
<evidence type="ECO:0000259" key="14">
    <source>
        <dbReference type="PROSITE" id="PS00276"/>
    </source>
</evidence>
<organism evidence="15 16">
    <name type="scientific">Yersinia intermedia</name>
    <dbReference type="NCBI Taxonomy" id="631"/>
    <lineage>
        <taxon>Bacteria</taxon>
        <taxon>Pseudomonadati</taxon>
        <taxon>Pseudomonadota</taxon>
        <taxon>Gammaproteobacteria</taxon>
        <taxon>Enterobacterales</taxon>
        <taxon>Yersiniaceae</taxon>
        <taxon>Yersinia</taxon>
    </lineage>
</organism>
<evidence type="ECO:0000256" key="12">
    <source>
        <dbReference type="SAM" id="MobiDB-lite"/>
    </source>
</evidence>